<dbReference type="RefSeq" id="WP_178931970.1">
    <property type="nucleotide sequence ID" value="NZ_JACBAZ010000002.1"/>
</dbReference>
<keyword evidence="3" id="KW-1185">Reference proteome</keyword>
<proteinExistence type="predicted"/>
<protein>
    <recommendedName>
        <fullName evidence="1">DUF6973 domain-containing protein</fullName>
    </recommendedName>
</protein>
<dbReference type="AlphaFoldDB" id="A0A851GDG2"/>
<dbReference type="Proteomes" id="UP000557872">
    <property type="component" value="Unassembled WGS sequence"/>
</dbReference>
<name>A0A851GDG2_9BACT</name>
<evidence type="ECO:0000313" key="2">
    <source>
        <dbReference type="EMBL" id="NWK55456.1"/>
    </source>
</evidence>
<feature type="domain" description="DUF6973" evidence="1">
    <location>
        <begin position="233"/>
        <end position="326"/>
    </location>
</feature>
<comment type="caution">
    <text evidence="2">The sequence shown here is derived from an EMBL/GenBank/DDBJ whole genome shotgun (WGS) entry which is preliminary data.</text>
</comment>
<dbReference type="EMBL" id="JACBAZ010000002">
    <property type="protein sequence ID" value="NWK55456.1"/>
    <property type="molecule type" value="Genomic_DNA"/>
</dbReference>
<accession>A0A851GDG2</accession>
<dbReference type="InterPro" id="IPR054246">
    <property type="entry name" value="DUF6973"/>
</dbReference>
<evidence type="ECO:0000313" key="3">
    <source>
        <dbReference type="Proteomes" id="UP000557872"/>
    </source>
</evidence>
<dbReference type="Pfam" id="PF22322">
    <property type="entry name" value="DUF6973"/>
    <property type="match status" value="1"/>
</dbReference>
<organism evidence="2 3">
    <name type="scientific">Oceaniferula marina</name>
    <dbReference type="NCBI Taxonomy" id="2748318"/>
    <lineage>
        <taxon>Bacteria</taxon>
        <taxon>Pseudomonadati</taxon>
        <taxon>Verrucomicrobiota</taxon>
        <taxon>Verrucomicrobiia</taxon>
        <taxon>Verrucomicrobiales</taxon>
        <taxon>Verrucomicrobiaceae</taxon>
        <taxon>Oceaniferula</taxon>
    </lineage>
</organism>
<reference evidence="2 3" key="1">
    <citation type="submission" date="2020-07" db="EMBL/GenBank/DDBJ databases">
        <title>Roseicoccus Jingziensis gen. nov., sp. nov., isolated from coastal seawater.</title>
        <authorList>
            <person name="Feng X."/>
        </authorList>
    </citation>
    <scope>NUCLEOTIDE SEQUENCE [LARGE SCALE GENOMIC DNA]</scope>
    <source>
        <strain evidence="2 3">N1E253</strain>
    </source>
</reference>
<gene>
    <name evidence="2" type="ORF">HW115_07525</name>
</gene>
<sequence length="355" mass="40414">MMRLLKSNAIRRCRRLLLLVLLVWVLVWCIASLAARAVVAGMVPRIQEKAKRSGVVMGEVHYRTVRVSPWLNGISIRELSLDFDLKPTDRHVLPSSFECETLQLTLTDLFAMKGRIAMEDFEVNFHSSDRPERMPFDRFDDGQLVLGDVPFLAPRQAFHDLLANVKDLFDDNIATGAFEFGGVVQIKLGGSTYPARMFTERDGEAFRLRFSKEDIRALSQRMGLGLAEEQVKVVSLYPLRVPLIASLTVKAKQISVSFHHGDEWKQDALRHLSWSYMLTQTFGAEFAKLVTDAQESKPGNTHDERLMDYNNNAVGRAWVAEKVKIQQIPRMMLEDRRVVLSPEDARSRGEANLLR</sequence>
<evidence type="ECO:0000259" key="1">
    <source>
        <dbReference type="Pfam" id="PF22322"/>
    </source>
</evidence>